<dbReference type="Gene3D" id="3.30.1370.110">
    <property type="match status" value="1"/>
</dbReference>
<dbReference type="PANTHER" id="PTHR47417:SF1">
    <property type="entry name" value="SMR DOMAIN-CONTAINING PROTEIN YPL199C"/>
    <property type="match status" value="1"/>
</dbReference>
<feature type="domain" description="Smr" evidence="3">
    <location>
        <begin position="583"/>
        <end position="659"/>
    </location>
</feature>
<keyword evidence="2" id="KW-1133">Transmembrane helix</keyword>
<feature type="region of interest" description="Disordered" evidence="1">
    <location>
        <begin position="145"/>
        <end position="283"/>
    </location>
</feature>
<evidence type="ECO:0000313" key="4">
    <source>
        <dbReference type="EMBL" id="OSD06922.1"/>
    </source>
</evidence>
<feature type="compositionally biased region" description="Polar residues" evidence="1">
    <location>
        <begin position="211"/>
        <end position="235"/>
    </location>
</feature>
<dbReference type="STRING" id="1353009.A0A1Y2J400"/>
<feature type="compositionally biased region" description="Basic and acidic residues" evidence="1">
    <location>
        <begin position="388"/>
        <end position="400"/>
    </location>
</feature>
<sequence>MDNLLAIGVGLGLRALIDALTHHNHRLNGSLLGLWEGAVLRHFIAKYPASIDPYAAYGFRLLIDLLWTTSWVRLFITILWSFMGMLLSDVFVDLYADRRFRRFMRKVRHSLIYPLLRIFSFSRRRSTGASSSSAAPRAQYYHIPSSSGASTARSPTSLRSPPLQPRSPSDVSRPPYRPLAPTPAVPRRSALRVPGSFSNTETDTEGGRSPSLASRSGHSVSFSDGPSRTPSVTSSQEPVQPVREEVPPMIPRDSSRTPVRGPSVPPTREPSAGPSLTRPRTPSDLEYVSMPVIPDNIEQTNPVRPVLSDDERSLNEDLGVRSGLTTPERDGDRPRIDIYSPEPVKSGLTTPIDRPSTPRAGLPPVTVRDEAGTQDGGSDVNAIPIPIRVREREPDPEDEARTREALLHPELIPDINTPQPSPGIFLPAEYQQSRGSMSSGGPLRMPKPQFAAEPARSSLSQPPPPYEQTPGESAEGEGGTEGEAARGAGETDSPAASVISNAHDRERLLTRAETLRSQADDADKRRAELKRRMEEARRNGQHWELFKLKHEMDRATHEVRELHAKAAKRFYQAHNMKPQPQTIDVHRLKVPEAIEKVEQALYDAVVTGTPELRIITGQGKHSKNKIPALKLAIIGAMADYHIDAVPDATNPGVLVIHPPTNLAGPGPSTSSS</sequence>
<accession>A0A1Y2J400</accession>
<dbReference type="PANTHER" id="PTHR47417">
    <property type="entry name" value="SMR DOMAIN-CONTAINING PROTEIN YPL199C"/>
    <property type="match status" value="1"/>
</dbReference>
<feature type="compositionally biased region" description="Basic and acidic residues" evidence="1">
    <location>
        <begin position="307"/>
        <end position="319"/>
    </location>
</feature>
<feature type="compositionally biased region" description="Pro residues" evidence="1">
    <location>
        <begin position="175"/>
        <end position="184"/>
    </location>
</feature>
<protein>
    <recommendedName>
        <fullName evidence="3">Smr domain-containing protein</fullName>
    </recommendedName>
</protein>
<keyword evidence="2" id="KW-0472">Membrane</keyword>
<evidence type="ECO:0000256" key="2">
    <source>
        <dbReference type="SAM" id="Phobius"/>
    </source>
</evidence>
<dbReference type="OrthoDB" id="3231855at2759"/>
<gene>
    <name evidence="4" type="ORF">PYCCODRAFT_1464061</name>
</gene>
<keyword evidence="5" id="KW-1185">Reference proteome</keyword>
<dbReference type="Pfam" id="PF01713">
    <property type="entry name" value="Smr"/>
    <property type="match status" value="1"/>
</dbReference>
<dbReference type="AlphaFoldDB" id="A0A1Y2J400"/>
<dbReference type="InterPro" id="IPR053020">
    <property type="entry name" value="Smr_domain_protein"/>
</dbReference>
<reference evidence="4 5" key="1">
    <citation type="journal article" date="2015" name="Biotechnol. Biofuels">
        <title>Enhanced degradation of softwood versus hardwood by the white-rot fungus Pycnoporus coccineus.</title>
        <authorList>
            <person name="Couturier M."/>
            <person name="Navarro D."/>
            <person name="Chevret D."/>
            <person name="Henrissat B."/>
            <person name="Piumi F."/>
            <person name="Ruiz-Duenas F.J."/>
            <person name="Martinez A.T."/>
            <person name="Grigoriev I.V."/>
            <person name="Riley R."/>
            <person name="Lipzen A."/>
            <person name="Berrin J.G."/>
            <person name="Master E.R."/>
            <person name="Rosso M.N."/>
        </authorList>
    </citation>
    <scope>NUCLEOTIDE SEQUENCE [LARGE SCALE GENOMIC DNA]</scope>
    <source>
        <strain evidence="4 5">BRFM310</strain>
    </source>
</reference>
<dbReference type="Proteomes" id="UP000193067">
    <property type="component" value="Unassembled WGS sequence"/>
</dbReference>
<feature type="transmembrane region" description="Helical" evidence="2">
    <location>
        <begin position="71"/>
        <end position="96"/>
    </location>
</feature>
<evidence type="ECO:0000259" key="3">
    <source>
        <dbReference type="PROSITE" id="PS50828"/>
    </source>
</evidence>
<feature type="region of interest" description="Disordered" evidence="1">
    <location>
        <begin position="412"/>
        <end position="507"/>
    </location>
</feature>
<feature type="compositionally biased region" description="Low complexity" evidence="1">
    <location>
        <begin position="149"/>
        <end position="169"/>
    </location>
</feature>
<dbReference type="PROSITE" id="PS50828">
    <property type="entry name" value="SMR"/>
    <property type="match status" value="1"/>
</dbReference>
<name>A0A1Y2J400_TRAC3</name>
<evidence type="ECO:0000313" key="5">
    <source>
        <dbReference type="Proteomes" id="UP000193067"/>
    </source>
</evidence>
<evidence type="ECO:0000256" key="1">
    <source>
        <dbReference type="SAM" id="MobiDB-lite"/>
    </source>
</evidence>
<feature type="compositionally biased region" description="Basic and acidic residues" evidence="1">
    <location>
        <begin position="327"/>
        <end position="336"/>
    </location>
</feature>
<dbReference type="SMART" id="SM00463">
    <property type="entry name" value="SMR"/>
    <property type="match status" value="1"/>
</dbReference>
<dbReference type="EMBL" id="KZ084089">
    <property type="protein sequence ID" value="OSD06922.1"/>
    <property type="molecule type" value="Genomic_DNA"/>
</dbReference>
<proteinExistence type="predicted"/>
<feature type="compositionally biased region" description="Polar residues" evidence="1">
    <location>
        <begin position="430"/>
        <end position="439"/>
    </location>
</feature>
<dbReference type="SUPFAM" id="SSF160443">
    <property type="entry name" value="SMR domain-like"/>
    <property type="match status" value="1"/>
</dbReference>
<dbReference type="InterPro" id="IPR036063">
    <property type="entry name" value="Smr_dom_sf"/>
</dbReference>
<organism evidence="4 5">
    <name type="scientific">Trametes coccinea (strain BRFM310)</name>
    <name type="common">Pycnoporus coccineus</name>
    <dbReference type="NCBI Taxonomy" id="1353009"/>
    <lineage>
        <taxon>Eukaryota</taxon>
        <taxon>Fungi</taxon>
        <taxon>Dikarya</taxon>
        <taxon>Basidiomycota</taxon>
        <taxon>Agaricomycotina</taxon>
        <taxon>Agaricomycetes</taxon>
        <taxon>Polyporales</taxon>
        <taxon>Polyporaceae</taxon>
        <taxon>Trametes</taxon>
    </lineage>
</organism>
<keyword evidence="2" id="KW-0812">Transmembrane</keyword>
<feature type="region of interest" description="Disordered" evidence="1">
    <location>
        <begin position="296"/>
        <end position="400"/>
    </location>
</feature>
<dbReference type="InterPro" id="IPR002625">
    <property type="entry name" value="Smr_dom"/>
</dbReference>